<keyword evidence="1" id="KW-0472">Membrane</keyword>
<feature type="transmembrane region" description="Helical" evidence="1">
    <location>
        <begin position="9"/>
        <end position="26"/>
    </location>
</feature>
<keyword evidence="1" id="KW-0812">Transmembrane</keyword>
<comment type="caution">
    <text evidence="2">The sequence shown here is derived from an EMBL/GenBank/DDBJ whole genome shotgun (WGS) entry which is preliminary data.</text>
</comment>
<proteinExistence type="predicted"/>
<name>A0A5J4R5L3_9ZZZZ</name>
<sequence length="209" mass="23565">MHTKTEEKIVYTIGIIGVIAILFYNLKSGVSLDTILLILKDLAPLLVNIVIFYIVEGMKNPAKSFKKPAEKAITKIRQQYKDYLSDSLTKTDNQNGEKCLFLVKPKTAFIPIDLLANGSLEIRISYGTLANFDYSIFPNDPDKETKIANVAKIVKSKTIETLQKEGARFEPLENNGTLKVKFVTNERFERIIEKVVGDIILLLKEKQGI</sequence>
<dbReference type="AlphaFoldDB" id="A0A5J4R5L3"/>
<keyword evidence="1" id="KW-1133">Transmembrane helix</keyword>
<organism evidence="2">
    <name type="scientific">termite gut metagenome</name>
    <dbReference type="NCBI Taxonomy" id="433724"/>
    <lineage>
        <taxon>unclassified sequences</taxon>
        <taxon>metagenomes</taxon>
        <taxon>organismal metagenomes</taxon>
    </lineage>
</organism>
<reference evidence="2" key="1">
    <citation type="submission" date="2019-03" db="EMBL/GenBank/DDBJ databases">
        <title>Single cell metagenomics reveals metabolic interactions within the superorganism composed of flagellate Streblomastix strix and complex community of Bacteroidetes bacteria on its surface.</title>
        <authorList>
            <person name="Treitli S.C."/>
            <person name="Kolisko M."/>
            <person name="Husnik F."/>
            <person name="Keeling P."/>
            <person name="Hampl V."/>
        </authorList>
    </citation>
    <scope>NUCLEOTIDE SEQUENCE</scope>
    <source>
        <strain evidence="2">STM</strain>
    </source>
</reference>
<evidence type="ECO:0000313" key="2">
    <source>
        <dbReference type="EMBL" id="KAA6329306.1"/>
    </source>
</evidence>
<evidence type="ECO:0000256" key="1">
    <source>
        <dbReference type="SAM" id="Phobius"/>
    </source>
</evidence>
<gene>
    <name evidence="2" type="ORF">EZS27_021875</name>
</gene>
<feature type="transmembrane region" description="Helical" evidence="1">
    <location>
        <begin position="32"/>
        <end position="55"/>
    </location>
</feature>
<accession>A0A5J4R5L3</accession>
<dbReference type="EMBL" id="SNRY01001668">
    <property type="protein sequence ID" value="KAA6329306.1"/>
    <property type="molecule type" value="Genomic_DNA"/>
</dbReference>
<protein>
    <submittedName>
        <fullName evidence="2">Uncharacterized protein</fullName>
    </submittedName>
</protein>